<proteinExistence type="predicted"/>
<protein>
    <submittedName>
        <fullName evidence="1">Uncharacterized protein</fullName>
    </submittedName>
</protein>
<keyword evidence="2" id="KW-1185">Reference proteome</keyword>
<evidence type="ECO:0000313" key="1">
    <source>
        <dbReference type="EMBL" id="GJT48414.1"/>
    </source>
</evidence>
<gene>
    <name evidence="1" type="ORF">Tco_0974571</name>
</gene>
<reference evidence="1" key="2">
    <citation type="submission" date="2022-01" db="EMBL/GenBank/DDBJ databases">
        <authorList>
            <person name="Yamashiro T."/>
            <person name="Shiraishi A."/>
            <person name="Satake H."/>
            <person name="Nakayama K."/>
        </authorList>
    </citation>
    <scope>NUCLEOTIDE SEQUENCE</scope>
</reference>
<reference evidence="1" key="1">
    <citation type="journal article" date="2022" name="Int. J. Mol. Sci.">
        <title>Draft Genome of Tanacetum Coccineum: Genomic Comparison of Closely Related Tanacetum-Family Plants.</title>
        <authorList>
            <person name="Yamashiro T."/>
            <person name="Shiraishi A."/>
            <person name="Nakayama K."/>
            <person name="Satake H."/>
        </authorList>
    </citation>
    <scope>NUCLEOTIDE SEQUENCE</scope>
</reference>
<name>A0ABQ5EC01_9ASTR</name>
<accession>A0ABQ5EC01</accession>
<dbReference type="EMBL" id="BQNB010016152">
    <property type="protein sequence ID" value="GJT48414.1"/>
    <property type="molecule type" value="Genomic_DNA"/>
</dbReference>
<comment type="caution">
    <text evidence="1">The sequence shown here is derived from an EMBL/GenBank/DDBJ whole genome shotgun (WGS) entry which is preliminary data.</text>
</comment>
<organism evidence="1 2">
    <name type="scientific">Tanacetum coccineum</name>
    <dbReference type="NCBI Taxonomy" id="301880"/>
    <lineage>
        <taxon>Eukaryota</taxon>
        <taxon>Viridiplantae</taxon>
        <taxon>Streptophyta</taxon>
        <taxon>Embryophyta</taxon>
        <taxon>Tracheophyta</taxon>
        <taxon>Spermatophyta</taxon>
        <taxon>Magnoliopsida</taxon>
        <taxon>eudicotyledons</taxon>
        <taxon>Gunneridae</taxon>
        <taxon>Pentapetalae</taxon>
        <taxon>asterids</taxon>
        <taxon>campanulids</taxon>
        <taxon>Asterales</taxon>
        <taxon>Asteraceae</taxon>
        <taxon>Asteroideae</taxon>
        <taxon>Anthemideae</taxon>
        <taxon>Anthemidinae</taxon>
        <taxon>Tanacetum</taxon>
    </lineage>
</organism>
<sequence>MQASTSQSQEVIEIERESERAIHEALEDIDAGKLFKLEDMEPLIDAIGNMRRSLRLHRLIDHQRGERSLTDTFEVGSEWVVLTKVKVENEDSGRIELTHMYGRVGVDTMGDGVHRRSALRDHCGGGVVVEQSRNARFSANRSMTGWEGEWTVLTRRCDESVNCDKQREDRGVTIDYKGLFGVYALVEELFLWLFLTKTRWVYTGMNNLDEVERHTTVTGLVIFESYGYDGVSDWRGDSLTSMDSRAGERDSRGGETKRNGWVDYRVMFVLEMFFECGKVEWERTFSTSTGHLVIVIILTSVVSLWSAELGGFSLAHTLLVSGGVCCDVERSRVGGVGECTAEGREDEQS</sequence>
<evidence type="ECO:0000313" key="2">
    <source>
        <dbReference type="Proteomes" id="UP001151760"/>
    </source>
</evidence>
<dbReference type="Proteomes" id="UP001151760">
    <property type="component" value="Unassembled WGS sequence"/>
</dbReference>